<evidence type="ECO:0000313" key="2">
    <source>
        <dbReference type="EMBL" id="RTR25310.1"/>
    </source>
</evidence>
<reference evidence="2 3" key="1">
    <citation type="submission" date="2018-12" db="EMBL/GenBank/DDBJ databases">
        <title>Deinococcus radiophilus ATCC 27603 genome sequencing and assembly.</title>
        <authorList>
            <person name="Maclea K.S."/>
            <person name="Maynard C.R."/>
        </authorList>
    </citation>
    <scope>NUCLEOTIDE SEQUENCE [LARGE SCALE GENOMIC DNA]</scope>
    <source>
        <strain evidence="2 3">ATCC 27603</strain>
    </source>
</reference>
<name>A0A3S0I5H3_9DEIO</name>
<dbReference type="AlphaFoldDB" id="A0A3S0I5H3"/>
<comment type="caution">
    <text evidence="2">The sequence shown here is derived from an EMBL/GenBank/DDBJ whole genome shotgun (WGS) entry which is preliminary data.</text>
</comment>
<dbReference type="RefSeq" id="WP_126352936.1">
    <property type="nucleotide sequence ID" value="NZ_RXPE01000031.1"/>
</dbReference>
<keyword evidence="3" id="KW-1185">Reference proteome</keyword>
<evidence type="ECO:0008006" key="4">
    <source>
        <dbReference type="Google" id="ProtNLM"/>
    </source>
</evidence>
<accession>A0A3S0I5H3</accession>
<sequence length="81" mass="9234">MSEKKSRFGVLKDVKAQVQQQEQPAPTPTPQADKQQPFSSTLSGDLKRRLKMATAAEGRKQYLVLEQALEEYLSRHHPELK</sequence>
<dbReference type="Proteomes" id="UP000277766">
    <property type="component" value="Unassembled WGS sequence"/>
</dbReference>
<dbReference type="SUPFAM" id="SSF47598">
    <property type="entry name" value="Ribbon-helix-helix"/>
    <property type="match status" value="1"/>
</dbReference>
<organism evidence="2 3">
    <name type="scientific">Deinococcus radiophilus</name>
    <dbReference type="NCBI Taxonomy" id="32062"/>
    <lineage>
        <taxon>Bacteria</taxon>
        <taxon>Thermotogati</taxon>
        <taxon>Deinococcota</taxon>
        <taxon>Deinococci</taxon>
        <taxon>Deinococcales</taxon>
        <taxon>Deinococcaceae</taxon>
        <taxon>Deinococcus</taxon>
    </lineage>
</organism>
<dbReference type="EMBL" id="RXPE01000031">
    <property type="protein sequence ID" value="RTR25310.1"/>
    <property type="molecule type" value="Genomic_DNA"/>
</dbReference>
<dbReference type="OrthoDB" id="9033039at2"/>
<dbReference type="InterPro" id="IPR013321">
    <property type="entry name" value="Arc_rbn_hlx_hlx"/>
</dbReference>
<evidence type="ECO:0000313" key="3">
    <source>
        <dbReference type="Proteomes" id="UP000277766"/>
    </source>
</evidence>
<gene>
    <name evidence="2" type="ORF">EJ104_11435</name>
</gene>
<protein>
    <recommendedName>
        <fullName evidence="4">CopG family transcriptional regulator</fullName>
    </recommendedName>
</protein>
<feature type="compositionally biased region" description="Basic and acidic residues" evidence="1">
    <location>
        <begin position="1"/>
        <end position="15"/>
    </location>
</feature>
<dbReference type="InterPro" id="IPR010985">
    <property type="entry name" value="Ribbon_hlx_hlx"/>
</dbReference>
<dbReference type="Gene3D" id="1.10.1220.10">
    <property type="entry name" value="Met repressor-like"/>
    <property type="match status" value="1"/>
</dbReference>
<dbReference type="GO" id="GO:0006355">
    <property type="term" value="P:regulation of DNA-templated transcription"/>
    <property type="evidence" value="ECO:0007669"/>
    <property type="project" value="InterPro"/>
</dbReference>
<feature type="region of interest" description="Disordered" evidence="1">
    <location>
        <begin position="1"/>
        <end position="46"/>
    </location>
</feature>
<proteinExistence type="predicted"/>
<feature type="compositionally biased region" description="Low complexity" evidence="1">
    <location>
        <begin position="16"/>
        <end position="37"/>
    </location>
</feature>
<evidence type="ECO:0000256" key="1">
    <source>
        <dbReference type="SAM" id="MobiDB-lite"/>
    </source>
</evidence>